<proteinExistence type="predicted"/>
<organism evidence="1">
    <name type="scientific">Siphoviridae sp. ctnN38</name>
    <dbReference type="NCBI Taxonomy" id="2826455"/>
    <lineage>
        <taxon>Viruses</taxon>
        <taxon>Duplodnaviria</taxon>
        <taxon>Heunggongvirae</taxon>
        <taxon>Uroviricota</taxon>
        <taxon>Caudoviricetes</taxon>
    </lineage>
</organism>
<protein>
    <submittedName>
        <fullName evidence="1">Uncharacterized protein</fullName>
    </submittedName>
</protein>
<dbReference type="EMBL" id="BK015077">
    <property type="protein sequence ID" value="DAD90104.1"/>
    <property type="molecule type" value="Genomic_DNA"/>
</dbReference>
<reference evidence="1" key="1">
    <citation type="journal article" date="2021" name="Proc. Natl. Acad. Sci. U.S.A.">
        <title>A Catalog of Tens of Thousands of Viruses from Human Metagenomes Reveals Hidden Associations with Chronic Diseases.</title>
        <authorList>
            <person name="Tisza M.J."/>
            <person name="Buck C.B."/>
        </authorList>
    </citation>
    <scope>NUCLEOTIDE SEQUENCE</scope>
    <source>
        <strain evidence="1">CtnN38</strain>
    </source>
</reference>
<evidence type="ECO:0000313" key="1">
    <source>
        <dbReference type="EMBL" id="DAD90104.1"/>
    </source>
</evidence>
<name>A0A8S5N793_9CAUD</name>
<sequence>MQSLRNNSVKKQRYRIVYLCFFYYLYDHYMRSERTR</sequence>
<accession>A0A8S5N793</accession>